<evidence type="ECO:0000259" key="6">
    <source>
        <dbReference type="PROSITE" id="PS51050"/>
    </source>
</evidence>
<feature type="region of interest" description="Disordered" evidence="5">
    <location>
        <begin position="548"/>
        <end position="578"/>
    </location>
</feature>
<feature type="domain" description="CW-type" evidence="6">
    <location>
        <begin position="206"/>
        <end position="258"/>
    </location>
</feature>
<proteinExistence type="predicted"/>
<feature type="compositionally biased region" description="Basic and acidic residues" evidence="5">
    <location>
        <begin position="548"/>
        <end position="564"/>
    </location>
</feature>
<keyword evidence="7" id="KW-0472">Membrane</keyword>
<feature type="compositionally biased region" description="Basic and acidic residues" evidence="5">
    <location>
        <begin position="267"/>
        <end position="279"/>
    </location>
</feature>
<feature type="region of interest" description="Disordered" evidence="5">
    <location>
        <begin position="439"/>
        <end position="464"/>
    </location>
</feature>
<protein>
    <submittedName>
        <fullName evidence="7">V-set and transmembrane domain-containing protein 4</fullName>
    </submittedName>
</protein>
<evidence type="ECO:0000256" key="1">
    <source>
        <dbReference type="ARBA" id="ARBA00022723"/>
    </source>
</evidence>
<organism evidence="7 8">
    <name type="scientific">Platysternon megacephalum</name>
    <name type="common">big-headed turtle</name>
    <dbReference type="NCBI Taxonomy" id="55544"/>
    <lineage>
        <taxon>Eukaryota</taxon>
        <taxon>Metazoa</taxon>
        <taxon>Chordata</taxon>
        <taxon>Craniata</taxon>
        <taxon>Vertebrata</taxon>
        <taxon>Euteleostomi</taxon>
        <taxon>Archelosauria</taxon>
        <taxon>Testudinata</taxon>
        <taxon>Testudines</taxon>
        <taxon>Cryptodira</taxon>
        <taxon>Durocryptodira</taxon>
        <taxon>Testudinoidea</taxon>
        <taxon>Platysternidae</taxon>
        <taxon>Platysternon</taxon>
    </lineage>
</organism>
<reference evidence="7 8" key="2">
    <citation type="submission" date="2019-04" db="EMBL/GenBank/DDBJ databases">
        <title>The genome sequence of big-headed turtle.</title>
        <authorList>
            <person name="Gong S."/>
        </authorList>
    </citation>
    <scope>NUCLEOTIDE SEQUENCE [LARGE SCALE GENOMIC DNA]</scope>
    <source>
        <strain evidence="7">DO16091913</strain>
        <tissue evidence="7">Muscle</tissue>
    </source>
</reference>
<keyword evidence="4" id="KW-0175">Coiled coil</keyword>
<feature type="coiled-coil region" evidence="4">
    <location>
        <begin position="581"/>
        <end position="615"/>
    </location>
</feature>
<dbReference type="AlphaFoldDB" id="A0A4D9ECH6"/>
<evidence type="ECO:0000313" key="7">
    <source>
        <dbReference type="EMBL" id="TFK04370.1"/>
    </source>
</evidence>
<dbReference type="GO" id="GO:0016887">
    <property type="term" value="F:ATP hydrolysis activity"/>
    <property type="evidence" value="ECO:0007669"/>
    <property type="project" value="InterPro"/>
</dbReference>
<dbReference type="Gene3D" id="3.30.40.100">
    <property type="match status" value="1"/>
</dbReference>
<name>A0A4D9ECH6_9SAUR</name>
<keyword evidence="8" id="KW-1185">Reference proteome</keyword>
<feature type="region of interest" description="Disordered" evidence="5">
    <location>
        <begin position="351"/>
        <end position="423"/>
    </location>
</feature>
<dbReference type="PROSITE" id="PS51050">
    <property type="entry name" value="ZF_CW"/>
    <property type="match status" value="1"/>
</dbReference>
<dbReference type="InterPro" id="IPR011124">
    <property type="entry name" value="Znf_CW"/>
</dbReference>
<dbReference type="PANTHER" id="PTHR23336:SF22">
    <property type="entry name" value="MORC FAMILY CW-TYPE ZINC FINGER PROTEIN 4"/>
    <property type="match status" value="1"/>
</dbReference>
<keyword evidence="1" id="KW-0479">Metal-binding</keyword>
<accession>A0A4D9ECH6</accession>
<comment type="caution">
    <text evidence="7">The sequence shown here is derived from an EMBL/GenBank/DDBJ whole genome shotgun (WGS) entry which is preliminary data.</text>
</comment>
<feature type="compositionally biased region" description="Acidic residues" evidence="5">
    <location>
        <begin position="254"/>
        <end position="263"/>
    </location>
</feature>
<dbReference type="Proteomes" id="UP000297703">
    <property type="component" value="Unassembled WGS sequence"/>
</dbReference>
<feature type="region of interest" description="Disordered" evidence="5">
    <location>
        <begin position="25"/>
        <end position="49"/>
    </location>
</feature>
<dbReference type="InterPro" id="IPR041006">
    <property type="entry name" value="Morc_S5"/>
</dbReference>
<evidence type="ECO:0000313" key="8">
    <source>
        <dbReference type="Proteomes" id="UP000297703"/>
    </source>
</evidence>
<feature type="coiled-coil region" evidence="4">
    <location>
        <begin position="652"/>
        <end position="721"/>
    </location>
</feature>
<gene>
    <name evidence="7" type="ORF">DR999_PMT13092</name>
</gene>
<evidence type="ECO:0000256" key="4">
    <source>
        <dbReference type="SAM" id="Coils"/>
    </source>
</evidence>
<dbReference type="GO" id="GO:0008270">
    <property type="term" value="F:zinc ion binding"/>
    <property type="evidence" value="ECO:0007669"/>
    <property type="project" value="UniProtKB-KW"/>
</dbReference>
<sequence length="752" mass="85196">MFFRNKDGKPELDFDTDQYDIRISDFSTEESENAGRKVPPRLEKVQESSAPETEYSLRAYCSILYLKPRMQIVLRQKKVKTQLISKSLANIEYDVYRPTSTNKRVKITFGFNCKNNSHFGIMMYHNNRLIKSYEKVGCQMKGDGMGVIGVIECNFLKPAHNKQDFEESKEYRRTITALGQKLNTYWKAKVAQMNLGSSRAANVIAGRPDQTWVQCEECLKWRKLPDKVDPASLPEKWFCHLHPHPKYKSCSAPEEQEPSDEEMSPSYDRKFRKQEQTAERKRRRSSSSLENLEHQVLSTTPEPCPAQNNSVTRVAKQEPAEEGPDGIAGSLTPPPALDKIGAVCLTTGPLEQNIPQTASSKHKLSTEEELLEKRKRYQEQIDPSPPDLTSPSPPTSFERESSTEVDQDQECSESDKDDESVEGSIDSCLVREHLDALSGTNQAGDASHNGGLCPTKETPASLGHFDGEQKETAVVQAELEEEMPALISESQAADKSVCVNTCGNVEEVDKRPFVAVVGISKAAADGEAPIQLIPFGWEERLDKAKVEVKARSHNDPPPDGDKGGGDLQVPKTTNQRDMVEQEELRQTVENFSMDLKRVSAERDLLQGKVEELEQEKCHLETDFLKSQQELAMLRAQETEGLYWSKKHMGYRQAELQELKAQLERTIEEKTELKERLKETEMHLEVLREAHVSCRSPERGDLKSTMEKLKNLRRNVSQLLSLVLPHLELQDVNYESDQIDEILQTVLETNRMS</sequence>
<keyword evidence="7" id="KW-0812">Transmembrane</keyword>
<evidence type="ECO:0000256" key="5">
    <source>
        <dbReference type="SAM" id="MobiDB-lite"/>
    </source>
</evidence>
<dbReference type="OrthoDB" id="757982at2759"/>
<dbReference type="EMBL" id="QXTE01000139">
    <property type="protein sequence ID" value="TFK04370.1"/>
    <property type="molecule type" value="Genomic_DNA"/>
</dbReference>
<dbReference type="Pfam" id="PF17942">
    <property type="entry name" value="Morc6_S5"/>
    <property type="match status" value="1"/>
</dbReference>
<keyword evidence="2" id="KW-0863">Zinc-finger</keyword>
<dbReference type="InterPro" id="IPR045261">
    <property type="entry name" value="MORC_ATPase"/>
</dbReference>
<feature type="compositionally biased region" description="Pro residues" evidence="5">
    <location>
        <begin position="383"/>
        <end position="394"/>
    </location>
</feature>
<dbReference type="Pfam" id="PF07496">
    <property type="entry name" value="zf-CW"/>
    <property type="match status" value="1"/>
</dbReference>
<feature type="region of interest" description="Disordered" evidence="5">
    <location>
        <begin position="248"/>
        <end position="334"/>
    </location>
</feature>
<dbReference type="GO" id="GO:0005654">
    <property type="term" value="C:nucleoplasm"/>
    <property type="evidence" value="ECO:0007669"/>
    <property type="project" value="TreeGrafter"/>
</dbReference>
<dbReference type="PANTHER" id="PTHR23336">
    <property type="entry name" value="ZINC FINGER CW-TYPE COILED-COIL DOMAIN PROTEIN 3"/>
    <property type="match status" value="1"/>
</dbReference>
<feature type="compositionally biased region" description="Acidic residues" evidence="5">
    <location>
        <begin position="403"/>
        <end position="421"/>
    </location>
</feature>
<evidence type="ECO:0000256" key="3">
    <source>
        <dbReference type="ARBA" id="ARBA00022833"/>
    </source>
</evidence>
<reference evidence="7 8" key="1">
    <citation type="submission" date="2019-04" db="EMBL/GenBank/DDBJ databases">
        <title>Draft genome of the big-headed turtle Platysternon megacephalum.</title>
        <authorList>
            <person name="Gong S."/>
        </authorList>
    </citation>
    <scope>NUCLEOTIDE SEQUENCE [LARGE SCALE GENOMIC DNA]</scope>
    <source>
        <strain evidence="7">DO16091913</strain>
        <tissue evidence="7">Muscle</tissue>
    </source>
</reference>
<keyword evidence="3" id="KW-0862">Zinc</keyword>
<feature type="compositionally biased region" description="Polar residues" evidence="5">
    <location>
        <begin position="296"/>
        <end position="312"/>
    </location>
</feature>
<evidence type="ECO:0000256" key="2">
    <source>
        <dbReference type="ARBA" id="ARBA00022771"/>
    </source>
</evidence>